<evidence type="ECO:0000256" key="1">
    <source>
        <dbReference type="ARBA" id="ARBA00023242"/>
    </source>
</evidence>
<proteinExistence type="predicted"/>
<keyword evidence="4" id="KW-1185">Reference proteome</keyword>
<organism evidence="3 4">
    <name type="scientific">Epichloe bromicola</name>
    <dbReference type="NCBI Taxonomy" id="79588"/>
    <lineage>
        <taxon>Eukaryota</taxon>
        <taxon>Fungi</taxon>
        <taxon>Dikarya</taxon>
        <taxon>Ascomycota</taxon>
        <taxon>Pezizomycotina</taxon>
        <taxon>Sordariomycetes</taxon>
        <taxon>Hypocreomycetidae</taxon>
        <taxon>Hypocreales</taxon>
        <taxon>Clavicipitaceae</taxon>
        <taxon>Epichloe</taxon>
    </lineage>
</organism>
<dbReference type="Pfam" id="PF11951">
    <property type="entry name" value="Fungal_trans_2"/>
    <property type="match status" value="1"/>
</dbReference>
<gene>
    <name evidence="3" type="primary">g4439</name>
    <name evidence="3" type="ORF">EsDP_00004439</name>
</gene>
<dbReference type="InterPro" id="IPR021858">
    <property type="entry name" value="Fun_TF"/>
</dbReference>
<evidence type="ECO:0000256" key="2">
    <source>
        <dbReference type="SAM" id="MobiDB-lite"/>
    </source>
</evidence>
<accession>A0ABQ0CRQ1</accession>
<evidence type="ECO:0000313" key="4">
    <source>
        <dbReference type="Proteomes" id="UP001562357"/>
    </source>
</evidence>
<dbReference type="Proteomes" id="UP001562357">
    <property type="component" value="Unassembled WGS sequence"/>
</dbReference>
<reference evidence="4" key="1">
    <citation type="submission" date="2024-06" db="EMBL/GenBank/DDBJ databases">
        <title>Draft Genome Sequences of Epichloe bromicola Strains Isolated from Elymus ciliaris.</title>
        <authorList>
            <consortium name="Epichloe bromicola genome sequencing consortium"/>
            <person name="Miura A."/>
            <person name="Imano S."/>
            <person name="Ashida A."/>
            <person name="Sato I."/>
            <person name="Chiba S."/>
            <person name="Tanaka A."/>
            <person name="Camagna M."/>
            <person name="Takemoto D."/>
        </authorList>
    </citation>
    <scope>NUCLEOTIDE SEQUENCE [LARGE SCALE GENOMIC DNA]</scope>
    <source>
        <strain evidence="4">DP</strain>
    </source>
</reference>
<feature type="region of interest" description="Disordered" evidence="2">
    <location>
        <begin position="1"/>
        <end position="26"/>
    </location>
</feature>
<name>A0ABQ0CRQ1_9HYPO</name>
<keyword evidence="1" id="KW-0539">Nucleus</keyword>
<sequence length="480" mass="53119">MQVGPPPAKNNPITGGGPVKLNSRREAEDCIAKSPPDMALSPQHLESAIRAKRGWSESPGRTVTPGPKPPGWDVVEGLRYLFQVMAPEHLSNSLGGSDYDDQFVGPPTVIIEHSFLMMIVTAYRIKSACRHQDVLPAPDQLVSLRHVWARFYYHMTHSLERVNRLIASPEPAIGVFYRIMDILHVELTLLSPTWRPHIEGCATLIHLYGGVLRVLDLSIGKPSPILAIQLILIIATMANTTSPADDQIHGFMEICTVYTTTMYSEMPCPTHLFLDIIRINRLRAQATAGVSYKDAIYSHARDIFGSIESFSPENWTEPYSVPEKPEMALVANIFKTAVALYGILSLPPPPPPPPPSSTTGASVPVVSDGAWPQHPKPPTMLSYEKSRLAFRQRLMREVCEAMETKATKISLSWPLAVLGVALFDGSASDRTTVEQYLLKKRVPPQTYCSPTTSLTKLRAFWTSGKRGWEDCFDEPCSVLA</sequence>
<dbReference type="EMBL" id="BAAFGZ010000171">
    <property type="protein sequence ID" value="GAB0136125.1"/>
    <property type="molecule type" value="Genomic_DNA"/>
</dbReference>
<protein>
    <submittedName>
        <fullName evidence="3">Uncharacterized protein</fullName>
    </submittedName>
</protein>
<evidence type="ECO:0000313" key="3">
    <source>
        <dbReference type="EMBL" id="GAB0136125.1"/>
    </source>
</evidence>
<comment type="caution">
    <text evidence="3">The sequence shown here is derived from an EMBL/GenBank/DDBJ whole genome shotgun (WGS) entry which is preliminary data.</text>
</comment>